<keyword evidence="4" id="KW-0067">ATP-binding</keyword>
<dbReference type="Pfam" id="PF13234">
    <property type="entry name" value="MTR4_beta-barrel"/>
    <property type="match status" value="1"/>
</dbReference>
<evidence type="ECO:0000256" key="3">
    <source>
        <dbReference type="ARBA" id="ARBA00022806"/>
    </source>
</evidence>
<dbReference type="Pfam" id="PF00270">
    <property type="entry name" value="DEAD"/>
    <property type="match status" value="1"/>
</dbReference>
<dbReference type="GO" id="GO:0000460">
    <property type="term" value="P:maturation of 5.8S rRNA"/>
    <property type="evidence" value="ECO:0007669"/>
    <property type="project" value="TreeGrafter"/>
</dbReference>
<gene>
    <name evidence="8" type="ORF">CTI12_AA118110</name>
</gene>
<feature type="domain" description="Helicase C-terminal" evidence="7">
    <location>
        <begin position="203"/>
        <end position="425"/>
    </location>
</feature>
<dbReference type="InterPro" id="IPR014001">
    <property type="entry name" value="Helicase_ATP-bd"/>
</dbReference>
<evidence type="ECO:0000256" key="4">
    <source>
        <dbReference type="ARBA" id="ARBA00022840"/>
    </source>
</evidence>
<dbReference type="PROSITE" id="PS51194">
    <property type="entry name" value="HELICASE_CTER"/>
    <property type="match status" value="1"/>
</dbReference>
<dbReference type="Proteomes" id="UP000245207">
    <property type="component" value="Unassembled WGS sequence"/>
</dbReference>
<reference evidence="8 9" key="1">
    <citation type="journal article" date="2018" name="Mol. Plant">
        <title>The genome of Artemisia annua provides insight into the evolution of Asteraceae family and artemisinin biosynthesis.</title>
        <authorList>
            <person name="Shen Q."/>
            <person name="Zhang L."/>
            <person name="Liao Z."/>
            <person name="Wang S."/>
            <person name="Yan T."/>
            <person name="Shi P."/>
            <person name="Liu M."/>
            <person name="Fu X."/>
            <person name="Pan Q."/>
            <person name="Wang Y."/>
            <person name="Lv Z."/>
            <person name="Lu X."/>
            <person name="Zhang F."/>
            <person name="Jiang W."/>
            <person name="Ma Y."/>
            <person name="Chen M."/>
            <person name="Hao X."/>
            <person name="Li L."/>
            <person name="Tang Y."/>
            <person name="Lv G."/>
            <person name="Zhou Y."/>
            <person name="Sun X."/>
            <person name="Brodelius P.E."/>
            <person name="Rose J.K.C."/>
            <person name="Tang K."/>
        </authorList>
    </citation>
    <scope>NUCLEOTIDE SEQUENCE [LARGE SCALE GENOMIC DNA]</scope>
    <source>
        <strain evidence="9">cv. Huhao1</strain>
        <tissue evidence="8">Leaf</tissue>
    </source>
</reference>
<name>A0A2U1PSQ5_ARTAN</name>
<evidence type="ECO:0000256" key="2">
    <source>
        <dbReference type="ARBA" id="ARBA00022801"/>
    </source>
</evidence>
<dbReference type="STRING" id="35608.A0A2U1PSQ5"/>
<dbReference type="Gene3D" id="1.10.3380.30">
    <property type="match status" value="1"/>
</dbReference>
<dbReference type="OrthoDB" id="64767at2759"/>
<feature type="domain" description="Helicase ATP-binding" evidence="6">
    <location>
        <begin position="74"/>
        <end position="265"/>
    </location>
</feature>
<dbReference type="InterPro" id="IPR011545">
    <property type="entry name" value="DEAD/DEAH_box_helicase_dom"/>
</dbReference>
<dbReference type="EMBL" id="PKPP01000777">
    <property type="protein sequence ID" value="PWA88796.1"/>
    <property type="molecule type" value="Genomic_DNA"/>
</dbReference>
<keyword evidence="1" id="KW-0547">Nucleotide-binding</keyword>
<keyword evidence="2" id="KW-0378">Hydrolase</keyword>
<dbReference type="SMART" id="SM01142">
    <property type="entry name" value="DSHCT"/>
    <property type="match status" value="1"/>
</dbReference>
<evidence type="ECO:0000259" key="7">
    <source>
        <dbReference type="PROSITE" id="PS51194"/>
    </source>
</evidence>
<evidence type="ECO:0000313" key="9">
    <source>
        <dbReference type="Proteomes" id="UP000245207"/>
    </source>
</evidence>
<dbReference type="GO" id="GO:0005524">
    <property type="term" value="F:ATP binding"/>
    <property type="evidence" value="ECO:0007669"/>
    <property type="project" value="UniProtKB-KW"/>
</dbReference>
<dbReference type="PANTHER" id="PTHR12131">
    <property type="entry name" value="ATP-DEPENDENT RNA AND DNA HELICASE"/>
    <property type="match status" value="1"/>
</dbReference>
<keyword evidence="9" id="KW-1185">Reference proteome</keyword>
<evidence type="ECO:0000256" key="5">
    <source>
        <dbReference type="SAM" id="MobiDB-lite"/>
    </source>
</evidence>
<dbReference type="Pfam" id="PF08148">
    <property type="entry name" value="DSHCT"/>
    <property type="match status" value="1"/>
</dbReference>
<dbReference type="GO" id="GO:0016787">
    <property type="term" value="F:hydrolase activity"/>
    <property type="evidence" value="ECO:0007669"/>
    <property type="project" value="UniProtKB-KW"/>
</dbReference>
<protein>
    <submittedName>
        <fullName evidence="8">Superkiller viralicidic activity 2-like 2</fullName>
    </submittedName>
</protein>
<organism evidence="8 9">
    <name type="scientific">Artemisia annua</name>
    <name type="common">Sweet wormwood</name>
    <dbReference type="NCBI Taxonomy" id="35608"/>
    <lineage>
        <taxon>Eukaryota</taxon>
        <taxon>Viridiplantae</taxon>
        <taxon>Streptophyta</taxon>
        <taxon>Embryophyta</taxon>
        <taxon>Tracheophyta</taxon>
        <taxon>Spermatophyta</taxon>
        <taxon>Magnoliopsida</taxon>
        <taxon>eudicotyledons</taxon>
        <taxon>Gunneridae</taxon>
        <taxon>Pentapetalae</taxon>
        <taxon>asterids</taxon>
        <taxon>campanulids</taxon>
        <taxon>Asterales</taxon>
        <taxon>Asteraceae</taxon>
        <taxon>Asteroideae</taxon>
        <taxon>Anthemideae</taxon>
        <taxon>Artemisiinae</taxon>
        <taxon>Artemisia</taxon>
    </lineage>
</organism>
<proteinExistence type="predicted"/>
<dbReference type="GO" id="GO:0004386">
    <property type="term" value="F:helicase activity"/>
    <property type="evidence" value="ECO:0007669"/>
    <property type="project" value="UniProtKB-KW"/>
</dbReference>
<dbReference type="Gene3D" id="2.40.30.300">
    <property type="match status" value="1"/>
</dbReference>
<accession>A0A2U1PSQ5</accession>
<feature type="region of interest" description="Disordered" evidence="5">
    <location>
        <begin position="1"/>
        <end position="20"/>
    </location>
</feature>
<dbReference type="InterPro" id="IPR027417">
    <property type="entry name" value="P-loop_NTPase"/>
</dbReference>
<dbReference type="SUPFAM" id="SSF52540">
    <property type="entry name" value="P-loop containing nucleoside triphosphate hydrolases"/>
    <property type="match status" value="2"/>
</dbReference>
<evidence type="ECO:0000313" key="8">
    <source>
        <dbReference type="EMBL" id="PWA88796.1"/>
    </source>
</evidence>
<dbReference type="InterPro" id="IPR048392">
    <property type="entry name" value="MTR4-like_stalk"/>
</dbReference>
<dbReference type="InterPro" id="IPR050699">
    <property type="entry name" value="RNA-DNA_Helicase"/>
</dbReference>
<evidence type="ECO:0000256" key="1">
    <source>
        <dbReference type="ARBA" id="ARBA00022741"/>
    </source>
</evidence>
<dbReference type="GO" id="GO:0005634">
    <property type="term" value="C:nucleus"/>
    <property type="evidence" value="ECO:0007669"/>
    <property type="project" value="TreeGrafter"/>
</dbReference>
<dbReference type="CDD" id="cd18795">
    <property type="entry name" value="SF2_C_Ski2"/>
    <property type="match status" value="1"/>
</dbReference>
<dbReference type="Gene3D" id="3.40.50.300">
    <property type="entry name" value="P-loop containing nucleotide triphosphate hydrolases"/>
    <property type="match status" value="2"/>
</dbReference>
<dbReference type="InterPro" id="IPR012961">
    <property type="entry name" value="Ski2/MTR4_C"/>
</dbReference>
<comment type="caution">
    <text evidence="8">The sequence shown here is derived from an EMBL/GenBank/DDBJ whole genome shotgun (WGS) entry which is preliminary data.</text>
</comment>
<dbReference type="AlphaFoldDB" id="A0A2U1PSQ5"/>
<dbReference type="Pfam" id="PF21408">
    <property type="entry name" value="MTR4-like_stalk"/>
    <property type="match status" value="1"/>
</dbReference>
<dbReference type="PANTHER" id="PTHR12131:SF7">
    <property type="entry name" value="EXOSOME RNA HELICASE MTR4"/>
    <property type="match status" value="1"/>
</dbReference>
<dbReference type="InterPro" id="IPR001650">
    <property type="entry name" value="Helicase_C-like"/>
</dbReference>
<keyword evidence="3" id="KW-0347">Helicase</keyword>
<dbReference type="GO" id="GO:0003676">
    <property type="term" value="F:nucleic acid binding"/>
    <property type="evidence" value="ECO:0007669"/>
    <property type="project" value="InterPro"/>
</dbReference>
<sequence>MENATNDKKRKASETSTKPRRVVARNSFHDVAVPRGYISSNDASIHGTLSNPVFNGNMAKSYPFKLDTFQLVSLSCLERQESVLVSAHTSAGKTTVVEYVIAMALRDKEKVIYTSPLKALSHQKFIEFDKMFSDVGLMTDVSLSPTASCLVMTTEILRETPCHVVKADSRPTPLHHYAYPVVVGEKILLLNEDKQFIEANFLKLENDLTKLTEEKQKQLKWDREIHNVVKMASHANHLPIIIFSFSRKECEEYAVSLSGYNFNTKVEETSVENIFQNATRCLCEEDRNLSAIRDMPPFLKRGIAAHHCGLLPIIKELVEILFRKGLVKVVFATETFVMGLNMPAKTVVLTSAKKWDGDSKRYVGAGEYIQMSGIAGHRGQDEQDEHGESIIMIDEQIEMDTLRDMVLGEPAPLVSTFRLSFNLVLNLMGRSDRQRIAEDVIQNSFHQFQYKKTFLNIGEMIEKLEEKVAKLNASGGADAAEYNKLKLEHSELEKKMFEEIMRKQYLRFLDGGRLVKVEEAGRDFGWGVVVCVKRTGSNFAVDTLVRCSIGSSETGSCPKLCPPCTGQDCEMQLVSLPFSSLSAMGEKIKLPSNYGSLEARQSTLLKVRELEKCSPHGLRKVNPVEEGFHDPVFVNLVEQIEKLGTQLLSHPSIRVQEVRDKIQQLKTKKADSQLEEFRVELRNRSQVLETLEHIDAQGILTVKGHAARLICTGDELLAIEFMYNATFNDLDHHEIAALASCFMPGDTSRKEIRIRSKLAKPFEELQATARRIAEIQNACKLEVDVEEYVEATVRPFLMDVMYCWSTGGSFFDITEMTDIFEGDVIHLARRLDEFLNQLRDAARAVGKASLEEKFNAASESIHRGALERKWVRRSSSLRESPT</sequence>
<dbReference type="InterPro" id="IPR025696">
    <property type="entry name" value="Beta-barrel_MTR4"/>
</dbReference>
<evidence type="ECO:0000259" key="6">
    <source>
        <dbReference type="PROSITE" id="PS51192"/>
    </source>
</evidence>
<dbReference type="PROSITE" id="PS51192">
    <property type="entry name" value="HELICASE_ATP_BIND_1"/>
    <property type="match status" value="1"/>
</dbReference>
<dbReference type="SMART" id="SM00490">
    <property type="entry name" value="HELICc"/>
    <property type="match status" value="1"/>
</dbReference>